<dbReference type="Gene3D" id="2.30.29.30">
    <property type="entry name" value="Pleckstrin-homology domain (PH domain)/Phosphotyrosine-binding domain (PTB)"/>
    <property type="match status" value="1"/>
</dbReference>
<dbReference type="SUPFAM" id="SSF47031">
    <property type="entry name" value="Second domain of FERM"/>
    <property type="match status" value="1"/>
</dbReference>
<dbReference type="PRINTS" id="PR00661">
    <property type="entry name" value="ERMFAMILY"/>
</dbReference>
<dbReference type="InterPro" id="IPR019748">
    <property type="entry name" value="FERM_central"/>
</dbReference>
<dbReference type="PANTHER" id="PTHR46900:SF2">
    <property type="entry name" value="TYROSINE-PROTEIN PHOSPHATASE NON-RECEPTOR TYPE 13"/>
    <property type="match status" value="1"/>
</dbReference>
<feature type="compositionally biased region" description="Basic and acidic residues" evidence="1">
    <location>
        <begin position="749"/>
        <end position="761"/>
    </location>
</feature>
<dbReference type="SMART" id="SM01196">
    <property type="entry name" value="FERM_C"/>
    <property type="match status" value="1"/>
</dbReference>
<name>A0AAU9W6Q7_9CNID</name>
<dbReference type="InterPro" id="IPR036034">
    <property type="entry name" value="PDZ_sf"/>
</dbReference>
<dbReference type="InterPro" id="IPR018980">
    <property type="entry name" value="FERM_PH-like_C"/>
</dbReference>
<dbReference type="EMBL" id="CALNXJ010000009">
    <property type="protein sequence ID" value="CAH3103808.1"/>
    <property type="molecule type" value="Genomic_DNA"/>
</dbReference>
<dbReference type="InterPro" id="IPR000798">
    <property type="entry name" value="Ez/rad/moesin-like"/>
</dbReference>
<keyword evidence="5" id="KW-1185">Reference proteome</keyword>
<evidence type="ECO:0000256" key="1">
    <source>
        <dbReference type="SAM" id="MobiDB-lite"/>
    </source>
</evidence>
<dbReference type="AlphaFoldDB" id="A0AAU9W6Q7"/>
<dbReference type="InterPro" id="IPR035963">
    <property type="entry name" value="FERM_2"/>
</dbReference>
<dbReference type="InterPro" id="IPR018979">
    <property type="entry name" value="FERM_N"/>
</dbReference>
<gene>
    <name evidence="4" type="ORF">PMEA_00035292</name>
</gene>
<feature type="domain" description="PDZ" evidence="3">
    <location>
        <begin position="1130"/>
        <end position="1211"/>
    </location>
</feature>
<feature type="region of interest" description="Disordered" evidence="1">
    <location>
        <begin position="616"/>
        <end position="640"/>
    </location>
</feature>
<feature type="region of interest" description="Disordered" evidence="1">
    <location>
        <begin position="341"/>
        <end position="360"/>
    </location>
</feature>
<feature type="domain" description="PDZ" evidence="3">
    <location>
        <begin position="393"/>
        <end position="470"/>
    </location>
</feature>
<dbReference type="Pfam" id="PF00595">
    <property type="entry name" value="PDZ"/>
    <property type="match status" value="4"/>
</dbReference>
<comment type="caution">
    <text evidence="4">The sequence shown here is derived from an EMBL/GenBank/DDBJ whole genome shotgun (WGS) entry which is preliminary data.</text>
</comment>
<feature type="region of interest" description="Disordered" evidence="1">
    <location>
        <begin position="692"/>
        <end position="726"/>
    </location>
</feature>
<dbReference type="Pfam" id="PF09379">
    <property type="entry name" value="FERM_N"/>
    <property type="match status" value="1"/>
</dbReference>
<dbReference type="PANTHER" id="PTHR46900">
    <property type="entry name" value="TYROSINE-PROTEIN PHOSPHATASE NON-RECEPTOR TYPE 13"/>
    <property type="match status" value="1"/>
</dbReference>
<dbReference type="InterPro" id="IPR014352">
    <property type="entry name" value="FERM/acyl-CoA-bd_prot_sf"/>
</dbReference>
<dbReference type="FunFam" id="1.20.80.10:FF:000014">
    <property type="entry name" value="Tyrosine-protein phosphatase non-receptor type"/>
    <property type="match status" value="1"/>
</dbReference>
<dbReference type="PROSITE" id="PS50106">
    <property type="entry name" value="PDZ"/>
    <property type="match status" value="4"/>
</dbReference>
<dbReference type="PROSITE" id="PS50057">
    <property type="entry name" value="FERM_3"/>
    <property type="match status" value="1"/>
</dbReference>
<dbReference type="SUPFAM" id="SSF50156">
    <property type="entry name" value="PDZ domain-like"/>
    <property type="match status" value="4"/>
</dbReference>
<dbReference type="InterPro" id="IPR029071">
    <property type="entry name" value="Ubiquitin-like_domsf"/>
</dbReference>
<dbReference type="CDD" id="cd14473">
    <property type="entry name" value="FERM_B-lobe"/>
    <property type="match status" value="1"/>
</dbReference>
<feature type="region of interest" description="Disordered" evidence="1">
    <location>
        <begin position="655"/>
        <end position="677"/>
    </location>
</feature>
<dbReference type="CDD" id="cd06792">
    <property type="entry name" value="PDZ2-PTPN13_FRMPD2-like"/>
    <property type="match status" value="1"/>
</dbReference>
<organism evidence="4 5">
    <name type="scientific">Pocillopora meandrina</name>
    <dbReference type="NCBI Taxonomy" id="46732"/>
    <lineage>
        <taxon>Eukaryota</taxon>
        <taxon>Metazoa</taxon>
        <taxon>Cnidaria</taxon>
        <taxon>Anthozoa</taxon>
        <taxon>Hexacorallia</taxon>
        <taxon>Scleractinia</taxon>
        <taxon>Astrocoeniina</taxon>
        <taxon>Pocilloporidae</taxon>
        <taxon>Pocillopora</taxon>
    </lineage>
</organism>
<accession>A0AAU9W6Q7</accession>
<dbReference type="InterPro" id="IPR001478">
    <property type="entry name" value="PDZ"/>
</dbReference>
<sequence length="1243" mass="137118">MNAATVIGEGDKLINVVLLNGERLNVRVQASASGQDLYTIITDHLGLTETIFFGLMIIKDGEHEFLDLNEKLSKLAKFAPHLWKDDVSCNSSLVFTIFFRVKYYVENICLLQQQSTRHLYYLQLRKDVLEGGIYVHEETAMLLASYALQAEVGDYNQTVHGSDYFVPEHYLPQRAIAKLTASYIKKHLPAMHKTHTGLSDAQAEIEYLKEAQKLQEYGIIFNKVSKFKKDKRGGFSLGISVRGLIVYEERGVVKSPTFRHPWQNIKRMAFHRRRFFIEAHGDPETSKMVLYTCSYKKSRYLLKMCTSFYKFQMMMGMKLSSLKEYPKDGVVRMNGVVKTDESDSLAGDMPESAAGKPENESGVIQPPGIGPAIHLNGSACPVQDQPLQVRVHPVQLQKVNGSLGLNIIGGIELGGIYVKTMAAEGPASLSGKINIGDRILEINGQSLEGLSRQEAVNILRTAPHVCTMLIESCVAAPATPNGKPVMPGSESASAFYHPHRQQQMQPMMERQPSLESQYSSMQQQFVPSQSHQIEDIVTVSTTNVKEPNSETLSLGKRTTIEAIAWAQPFEGNTFAKGAVSAILRERAKSKVTALNENGSPEDSPEKCKGDVDLIDSLAGEGTKSPVNKTEENTREQSLAPLDDCQKLLPAENLSVEEESQPLPSVEEQTPPNEESGVVSGFFKKIHSFLFSPTSPKRKRSEESESSCCESDFDSEFSEMTQGSFNPGDIEAIRDELEQLLSGSPNQGLENRDGFSHGEGRSSQRGSPLPLTQEELTIDSKSQQGDKDVVERGKVEALEGLERTMTYKKLLESSETEQGGNEIINFKVEDDASDMQETERKNLVKSSMNINLEQKDTSFCKDVDCIDREISRVTDDKELEGIYKTNSVLKVQKETTDYIPIEIPKLNGSFGLNVTGGPELDGIYVKSLLPGGAAEASGKIRNGDRIVEINGVAMDGLNRKQAVELLRRSAATATLVIERFRNPEPAGPQVEDLEDLLRTSPNCMLVELQKINHSFGFSVVGGPDFGGIFVKTINPNGAAAMDGRIGINDRIVAVNCVNLTRATRQEAVDALRNSPIIAQLVVEKVTAEDIMTNSSGPPTPQESRYGAVHYNHYQASTDSYNDYSMDDLPFEVYLTKGQSGLGMSLTGGDNGAPIYIKKLVPGGSALMCGQLQVNDIILQINNKNVDRMTYREALSILRNCPSEVRLLVQRPRMSSHPPYPGYHVGSDRASVDSYGSYSSMSSIF</sequence>
<dbReference type="InterPro" id="IPR000299">
    <property type="entry name" value="FERM_domain"/>
</dbReference>
<dbReference type="Gene3D" id="3.10.20.90">
    <property type="entry name" value="Phosphatidylinositol 3-kinase Catalytic Subunit, Chain A, domain 1"/>
    <property type="match status" value="1"/>
</dbReference>
<reference evidence="4 5" key="1">
    <citation type="submission" date="2022-05" db="EMBL/GenBank/DDBJ databases">
        <authorList>
            <consortium name="Genoscope - CEA"/>
            <person name="William W."/>
        </authorList>
    </citation>
    <scope>NUCLEOTIDE SEQUENCE [LARGE SCALE GENOMIC DNA]</scope>
</reference>
<dbReference type="InterPro" id="IPR019749">
    <property type="entry name" value="Band_41_domain"/>
</dbReference>
<dbReference type="Pfam" id="PF09380">
    <property type="entry name" value="FERM_C"/>
    <property type="match status" value="1"/>
</dbReference>
<dbReference type="PRINTS" id="PR00935">
    <property type="entry name" value="BAND41"/>
</dbReference>
<dbReference type="InterPro" id="IPR011993">
    <property type="entry name" value="PH-like_dom_sf"/>
</dbReference>
<feature type="region of interest" description="Disordered" evidence="1">
    <location>
        <begin position="742"/>
        <end position="770"/>
    </location>
</feature>
<protein>
    <submittedName>
        <fullName evidence="4">Uncharacterized protein</fullName>
    </submittedName>
</protein>
<evidence type="ECO:0000259" key="3">
    <source>
        <dbReference type="PROSITE" id="PS50106"/>
    </source>
</evidence>
<dbReference type="Proteomes" id="UP001159428">
    <property type="component" value="Unassembled WGS sequence"/>
</dbReference>
<dbReference type="Gene3D" id="1.20.80.10">
    <property type="match status" value="1"/>
</dbReference>
<dbReference type="GO" id="GO:0008092">
    <property type="term" value="F:cytoskeletal protein binding"/>
    <property type="evidence" value="ECO:0007669"/>
    <property type="project" value="InterPro"/>
</dbReference>
<dbReference type="Gene3D" id="2.30.42.10">
    <property type="match status" value="4"/>
</dbReference>
<dbReference type="SUPFAM" id="SSF54236">
    <property type="entry name" value="Ubiquitin-like"/>
    <property type="match status" value="1"/>
</dbReference>
<proteinExistence type="predicted"/>
<dbReference type="SMART" id="SM00228">
    <property type="entry name" value="PDZ"/>
    <property type="match status" value="4"/>
</dbReference>
<feature type="domain" description="PDZ" evidence="3">
    <location>
        <begin position="899"/>
        <end position="980"/>
    </location>
</feature>
<dbReference type="CDD" id="cd17101">
    <property type="entry name" value="FERM_F1_PTPN13_like"/>
    <property type="match status" value="1"/>
</dbReference>
<dbReference type="SMART" id="SM00295">
    <property type="entry name" value="B41"/>
    <property type="match status" value="1"/>
</dbReference>
<dbReference type="InterPro" id="IPR052074">
    <property type="entry name" value="NonRcpt_TyrProt_Phosphatase"/>
</dbReference>
<dbReference type="SUPFAM" id="SSF50729">
    <property type="entry name" value="PH domain-like"/>
    <property type="match status" value="1"/>
</dbReference>
<evidence type="ECO:0000259" key="2">
    <source>
        <dbReference type="PROSITE" id="PS50057"/>
    </source>
</evidence>
<evidence type="ECO:0000313" key="4">
    <source>
        <dbReference type="EMBL" id="CAH3103808.1"/>
    </source>
</evidence>
<feature type="domain" description="FERM" evidence="2">
    <location>
        <begin position="12"/>
        <end position="316"/>
    </location>
</feature>
<evidence type="ECO:0000313" key="5">
    <source>
        <dbReference type="Proteomes" id="UP001159428"/>
    </source>
</evidence>
<dbReference type="Pfam" id="PF00373">
    <property type="entry name" value="FERM_M"/>
    <property type="match status" value="1"/>
</dbReference>
<feature type="domain" description="PDZ" evidence="3">
    <location>
        <begin position="1004"/>
        <end position="1085"/>
    </location>
</feature>